<dbReference type="InterPro" id="IPR050351">
    <property type="entry name" value="BphY/WalK/GraS-like"/>
</dbReference>
<dbReference type="PROSITE" id="PS50112">
    <property type="entry name" value="PAS"/>
    <property type="match status" value="1"/>
</dbReference>
<dbReference type="FunFam" id="3.30.565.10:FF:000006">
    <property type="entry name" value="Sensor histidine kinase WalK"/>
    <property type="match status" value="1"/>
</dbReference>
<dbReference type="Gene3D" id="1.10.287.130">
    <property type="match status" value="1"/>
</dbReference>
<dbReference type="SUPFAM" id="SSF55785">
    <property type="entry name" value="PYP-like sensor domain (PAS domain)"/>
    <property type="match status" value="1"/>
</dbReference>
<protein>
    <recommendedName>
        <fullName evidence="3">histidine kinase</fullName>
        <ecNumber evidence="3">2.7.13.3</ecNumber>
    </recommendedName>
</protein>
<dbReference type="InterPro" id="IPR003660">
    <property type="entry name" value="HAMP_dom"/>
</dbReference>
<dbReference type="InterPro" id="IPR004358">
    <property type="entry name" value="Sig_transdc_His_kin-like_C"/>
</dbReference>
<evidence type="ECO:0000256" key="1">
    <source>
        <dbReference type="ARBA" id="ARBA00000085"/>
    </source>
</evidence>
<keyword evidence="5" id="KW-0597">Phosphoprotein</keyword>
<dbReference type="SMART" id="SM00387">
    <property type="entry name" value="HATPase_c"/>
    <property type="match status" value="1"/>
</dbReference>
<keyword evidence="11 13" id="KW-0472">Membrane</keyword>
<evidence type="ECO:0000256" key="10">
    <source>
        <dbReference type="ARBA" id="ARBA00023012"/>
    </source>
</evidence>
<comment type="catalytic activity">
    <reaction evidence="1">
        <text>ATP + protein L-histidine = ADP + protein N-phospho-L-histidine.</text>
        <dbReference type="EC" id="2.7.13.3"/>
    </reaction>
</comment>
<dbReference type="GO" id="GO:0016036">
    <property type="term" value="P:cellular response to phosphate starvation"/>
    <property type="evidence" value="ECO:0007669"/>
    <property type="project" value="TreeGrafter"/>
</dbReference>
<dbReference type="PROSITE" id="PS50885">
    <property type="entry name" value="HAMP"/>
    <property type="match status" value="1"/>
</dbReference>
<dbReference type="GO" id="GO:0005886">
    <property type="term" value="C:plasma membrane"/>
    <property type="evidence" value="ECO:0007669"/>
    <property type="project" value="UniProtKB-SubCell"/>
</dbReference>
<accession>A0A931AUV4</accession>
<dbReference type="InterPro" id="IPR035965">
    <property type="entry name" value="PAS-like_dom_sf"/>
</dbReference>
<dbReference type="Pfam" id="PF02518">
    <property type="entry name" value="HATPase_c"/>
    <property type="match status" value="1"/>
</dbReference>
<evidence type="ECO:0000256" key="13">
    <source>
        <dbReference type="SAM" id="Phobius"/>
    </source>
</evidence>
<dbReference type="GO" id="GO:0004721">
    <property type="term" value="F:phosphoprotein phosphatase activity"/>
    <property type="evidence" value="ECO:0007669"/>
    <property type="project" value="TreeGrafter"/>
</dbReference>
<dbReference type="CDD" id="cd00130">
    <property type="entry name" value="PAS"/>
    <property type="match status" value="1"/>
</dbReference>
<evidence type="ECO:0000256" key="9">
    <source>
        <dbReference type="ARBA" id="ARBA00022840"/>
    </source>
</evidence>
<keyword evidence="7" id="KW-0547">Nucleotide-binding</keyword>
<dbReference type="InterPro" id="IPR036890">
    <property type="entry name" value="HATPase_C_sf"/>
</dbReference>
<evidence type="ECO:0000256" key="7">
    <source>
        <dbReference type="ARBA" id="ARBA00022741"/>
    </source>
</evidence>
<dbReference type="RefSeq" id="WP_270454167.1">
    <property type="nucleotide sequence ID" value="NZ_JADPIE010000004.1"/>
</dbReference>
<dbReference type="CDD" id="cd00082">
    <property type="entry name" value="HisKA"/>
    <property type="match status" value="1"/>
</dbReference>
<evidence type="ECO:0000256" key="2">
    <source>
        <dbReference type="ARBA" id="ARBA00004236"/>
    </source>
</evidence>
<dbReference type="PANTHER" id="PTHR45453">
    <property type="entry name" value="PHOSPHATE REGULON SENSOR PROTEIN PHOR"/>
    <property type="match status" value="1"/>
</dbReference>
<dbReference type="Gene3D" id="3.30.450.20">
    <property type="entry name" value="PAS domain"/>
    <property type="match status" value="1"/>
</dbReference>
<dbReference type="SUPFAM" id="SSF55874">
    <property type="entry name" value="ATPase domain of HSP90 chaperone/DNA topoisomerase II/histidine kinase"/>
    <property type="match status" value="1"/>
</dbReference>
<dbReference type="CDD" id="cd00075">
    <property type="entry name" value="HATPase"/>
    <property type="match status" value="1"/>
</dbReference>
<dbReference type="GO" id="GO:0000155">
    <property type="term" value="F:phosphorelay sensor kinase activity"/>
    <property type="evidence" value="ECO:0007669"/>
    <property type="project" value="InterPro"/>
</dbReference>
<dbReference type="Pfam" id="PF00672">
    <property type="entry name" value="HAMP"/>
    <property type="match status" value="1"/>
</dbReference>
<dbReference type="NCBIfam" id="TIGR00229">
    <property type="entry name" value="sensory_box"/>
    <property type="match status" value="1"/>
</dbReference>
<keyword evidence="4" id="KW-1003">Cell membrane</keyword>
<dbReference type="GO" id="GO:0006355">
    <property type="term" value="P:regulation of DNA-templated transcription"/>
    <property type="evidence" value="ECO:0007669"/>
    <property type="project" value="InterPro"/>
</dbReference>
<evidence type="ECO:0000256" key="3">
    <source>
        <dbReference type="ARBA" id="ARBA00012438"/>
    </source>
</evidence>
<sequence>MWRWNRLSLRQQLLIVFLVLQLVIVTFIFLYNQQHQKDFYISELEESLLKEANLLIDSGQILLESGLEINFEDFVEGLNINDSRRVTIIAEDGTVLYDSDFSAEEMEPHDTRPEVIELIEGDEEYGRAIRFSETIQESFLYIVSPIEFDGGNFGYLRVAQSLNSIEETLAENRINYLIFFGLILLVSTGVIFWISKSLTKSLADFNLKTQKISRGNFKENIKIEEGNKEIEELNNSFTKMAQILETKLNELDQEINKREAILKGMMDGVIAIDKNNKIIMFNPVAKKMLRITQEDLIGKKINHVIRQYQFIEMLEDDEKNGESQETFELKIQPGGRILRIHLTDLLDQNDNKTGTIITLTDLTELRRLEKVRQEFVANVSHELRTPLTSIIGYLETLVDDSDEISDELQDKFLKIIKNEADRLYLLVNDLLQLSKIEGESLDLKKGDLIAVLDNTFQRLQDKALEAKIKLVPDYPEELPEVKMIPEQIEQVIYNLVDNAIKYTPEDGEVIIRSSLSDNGEYVTVEVEDTGIGISRNDQKRIFERFYRVDKARSREKGGTGIGLSIVKHIVQNHGSNIEIESQPGKGSLFRFKLEIA</sequence>
<dbReference type="InterPro" id="IPR013767">
    <property type="entry name" value="PAS_fold"/>
</dbReference>
<feature type="transmembrane region" description="Helical" evidence="13">
    <location>
        <begin position="12"/>
        <end position="31"/>
    </location>
</feature>
<dbReference type="Pfam" id="PF16736">
    <property type="entry name" value="sCache_like"/>
    <property type="match status" value="1"/>
</dbReference>
<evidence type="ECO:0000313" key="18">
    <source>
        <dbReference type="Proteomes" id="UP000621436"/>
    </source>
</evidence>
<dbReference type="PANTHER" id="PTHR45453:SF1">
    <property type="entry name" value="PHOSPHATE REGULON SENSOR PROTEIN PHOR"/>
    <property type="match status" value="1"/>
</dbReference>
<keyword evidence="6" id="KW-0808">Transferase</keyword>
<dbReference type="AlphaFoldDB" id="A0A931AUV4"/>
<dbReference type="FunFam" id="1.10.287.130:FF:000008">
    <property type="entry name" value="Two-component sensor histidine kinase"/>
    <property type="match status" value="1"/>
</dbReference>
<keyword evidence="9" id="KW-0067">ATP-binding</keyword>
<dbReference type="Pfam" id="PF00512">
    <property type="entry name" value="HisKA"/>
    <property type="match status" value="1"/>
</dbReference>
<keyword evidence="13" id="KW-1133">Transmembrane helix</keyword>
<dbReference type="SUPFAM" id="SSF47384">
    <property type="entry name" value="Homodimeric domain of signal transducing histidine kinase"/>
    <property type="match status" value="1"/>
</dbReference>
<evidence type="ECO:0000259" key="15">
    <source>
        <dbReference type="PROSITE" id="PS50112"/>
    </source>
</evidence>
<name>A0A931AUV4_9FIRM</name>
<feature type="domain" description="HAMP" evidence="16">
    <location>
        <begin position="196"/>
        <end position="249"/>
    </location>
</feature>
<evidence type="ECO:0000256" key="6">
    <source>
        <dbReference type="ARBA" id="ARBA00022679"/>
    </source>
</evidence>
<organism evidence="17 18">
    <name type="scientific">Halonatronomonas betaini</name>
    <dbReference type="NCBI Taxonomy" id="2778430"/>
    <lineage>
        <taxon>Bacteria</taxon>
        <taxon>Bacillati</taxon>
        <taxon>Bacillota</taxon>
        <taxon>Clostridia</taxon>
        <taxon>Halanaerobiales</taxon>
        <taxon>Halarsenatibacteraceae</taxon>
        <taxon>Halonatronomonas</taxon>
    </lineage>
</organism>
<evidence type="ECO:0000256" key="4">
    <source>
        <dbReference type="ARBA" id="ARBA00022475"/>
    </source>
</evidence>
<dbReference type="Pfam" id="PF00989">
    <property type="entry name" value="PAS"/>
    <property type="match status" value="1"/>
</dbReference>
<evidence type="ECO:0000256" key="5">
    <source>
        <dbReference type="ARBA" id="ARBA00022553"/>
    </source>
</evidence>
<gene>
    <name evidence="17" type="ORF">I0Q91_08955</name>
</gene>
<dbReference type="InterPro" id="IPR036097">
    <property type="entry name" value="HisK_dim/P_sf"/>
</dbReference>
<reference evidence="17" key="1">
    <citation type="submission" date="2020-11" db="EMBL/GenBank/DDBJ databases">
        <title>Halonatronomonas betainensis gen. nov., sp. nov. a novel haloalkaliphilic representative of the family Halanaerobiacae capable of betaine degradation.</title>
        <authorList>
            <person name="Boltyanskaya Y."/>
            <person name="Kevbrin V."/>
            <person name="Detkova E."/>
            <person name="Grouzdev D.S."/>
            <person name="Koziaeva V."/>
            <person name="Zhilina T."/>
        </authorList>
    </citation>
    <scope>NUCLEOTIDE SEQUENCE</scope>
    <source>
        <strain evidence="17">Z-7014</strain>
    </source>
</reference>
<keyword evidence="10" id="KW-0902">Two-component regulatory system</keyword>
<dbReference type="CDD" id="cd06225">
    <property type="entry name" value="HAMP"/>
    <property type="match status" value="1"/>
</dbReference>
<dbReference type="Proteomes" id="UP000621436">
    <property type="component" value="Unassembled WGS sequence"/>
</dbReference>
<dbReference type="InterPro" id="IPR000014">
    <property type="entry name" value="PAS"/>
</dbReference>
<dbReference type="Gene3D" id="6.10.340.10">
    <property type="match status" value="1"/>
</dbReference>
<dbReference type="EC" id="2.7.13.3" evidence="3"/>
<evidence type="ECO:0000259" key="14">
    <source>
        <dbReference type="PROSITE" id="PS50109"/>
    </source>
</evidence>
<keyword evidence="8" id="KW-0418">Kinase</keyword>
<keyword evidence="13" id="KW-0812">Transmembrane</keyword>
<dbReference type="InterPro" id="IPR031967">
    <property type="entry name" value="PhoR_single_Cache-like_dom"/>
</dbReference>
<evidence type="ECO:0000256" key="12">
    <source>
        <dbReference type="SAM" id="Coils"/>
    </source>
</evidence>
<dbReference type="EMBL" id="JADPIE010000004">
    <property type="protein sequence ID" value="MBF8437205.1"/>
    <property type="molecule type" value="Genomic_DNA"/>
</dbReference>
<evidence type="ECO:0000313" key="17">
    <source>
        <dbReference type="EMBL" id="MBF8437205.1"/>
    </source>
</evidence>
<dbReference type="PRINTS" id="PR00344">
    <property type="entry name" value="BCTRLSENSOR"/>
</dbReference>
<feature type="domain" description="PAS" evidence="15">
    <location>
        <begin position="254"/>
        <end position="334"/>
    </location>
</feature>
<feature type="transmembrane region" description="Helical" evidence="13">
    <location>
        <begin position="174"/>
        <end position="194"/>
    </location>
</feature>
<comment type="caution">
    <text evidence="17">The sequence shown here is derived from an EMBL/GenBank/DDBJ whole genome shotgun (WGS) entry which is preliminary data.</text>
</comment>
<dbReference type="Gene3D" id="3.30.565.10">
    <property type="entry name" value="Histidine kinase-like ATPase, C-terminal domain"/>
    <property type="match status" value="1"/>
</dbReference>
<evidence type="ECO:0000256" key="11">
    <source>
        <dbReference type="ARBA" id="ARBA00023136"/>
    </source>
</evidence>
<dbReference type="InterPro" id="IPR005467">
    <property type="entry name" value="His_kinase_dom"/>
</dbReference>
<dbReference type="SMART" id="SM00388">
    <property type="entry name" value="HisKA"/>
    <property type="match status" value="1"/>
</dbReference>
<comment type="subcellular location">
    <subcellularLocation>
        <location evidence="2">Cell membrane</location>
    </subcellularLocation>
</comment>
<dbReference type="InterPro" id="IPR003661">
    <property type="entry name" value="HisK_dim/P_dom"/>
</dbReference>
<dbReference type="SMART" id="SM00091">
    <property type="entry name" value="PAS"/>
    <property type="match status" value="1"/>
</dbReference>
<dbReference type="InterPro" id="IPR003594">
    <property type="entry name" value="HATPase_dom"/>
</dbReference>
<feature type="domain" description="Histidine kinase" evidence="14">
    <location>
        <begin position="378"/>
        <end position="596"/>
    </location>
</feature>
<evidence type="ECO:0000256" key="8">
    <source>
        <dbReference type="ARBA" id="ARBA00022777"/>
    </source>
</evidence>
<evidence type="ECO:0000259" key="16">
    <source>
        <dbReference type="PROSITE" id="PS50885"/>
    </source>
</evidence>
<dbReference type="PROSITE" id="PS50109">
    <property type="entry name" value="HIS_KIN"/>
    <property type="match status" value="1"/>
</dbReference>
<proteinExistence type="predicted"/>
<keyword evidence="12" id="KW-0175">Coiled coil</keyword>
<feature type="coiled-coil region" evidence="12">
    <location>
        <begin position="234"/>
        <end position="261"/>
    </location>
</feature>
<keyword evidence="18" id="KW-1185">Reference proteome</keyword>
<dbReference type="GO" id="GO:0005524">
    <property type="term" value="F:ATP binding"/>
    <property type="evidence" value="ECO:0007669"/>
    <property type="project" value="UniProtKB-KW"/>
</dbReference>